<protein>
    <submittedName>
        <fullName evidence="12">Disease resistance protein RPM1-like isoform X1</fullName>
    </submittedName>
</protein>
<evidence type="ECO:0000256" key="2">
    <source>
        <dbReference type="ARBA" id="ARBA00006643"/>
    </source>
</evidence>
<dbReference type="NCBIfam" id="TIGR00756">
    <property type="entry name" value="PPR"/>
    <property type="match status" value="1"/>
</dbReference>
<dbReference type="PROSITE" id="PS50922">
    <property type="entry name" value="TLC"/>
    <property type="match status" value="1"/>
</dbReference>
<comment type="similarity">
    <text evidence="2">Belongs to the PPR family. PCMP-H subfamily.</text>
</comment>
<evidence type="ECO:0000256" key="10">
    <source>
        <dbReference type="SAM" id="Phobius"/>
    </source>
</evidence>
<dbReference type="Proteomes" id="UP000436088">
    <property type="component" value="Unassembled WGS sequence"/>
</dbReference>
<keyword evidence="6 7" id="KW-0472">Membrane</keyword>
<feature type="transmembrane region" description="Helical" evidence="10">
    <location>
        <begin position="724"/>
        <end position="742"/>
    </location>
</feature>
<dbReference type="GO" id="GO:0016020">
    <property type="term" value="C:membrane"/>
    <property type="evidence" value="ECO:0007669"/>
    <property type="project" value="UniProtKB-SubCell"/>
</dbReference>
<dbReference type="Pfam" id="PF20431">
    <property type="entry name" value="E_motif"/>
    <property type="match status" value="1"/>
</dbReference>
<dbReference type="InterPro" id="IPR002885">
    <property type="entry name" value="PPR_rpt"/>
</dbReference>
<dbReference type="SUPFAM" id="SSF52540">
    <property type="entry name" value="P-loop containing nucleoside triphosphate hydrolases"/>
    <property type="match status" value="1"/>
</dbReference>
<dbReference type="InterPro" id="IPR011990">
    <property type="entry name" value="TPR-like_helical_dom_sf"/>
</dbReference>
<dbReference type="SMART" id="SM00724">
    <property type="entry name" value="TLC"/>
    <property type="match status" value="1"/>
</dbReference>
<keyword evidence="4" id="KW-0677">Repeat</keyword>
<evidence type="ECO:0000256" key="8">
    <source>
        <dbReference type="PROSITE-ProRule" id="PRU00708"/>
    </source>
</evidence>
<evidence type="ECO:0000256" key="3">
    <source>
        <dbReference type="ARBA" id="ARBA00022692"/>
    </source>
</evidence>
<comment type="subcellular location">
    <subcellularLocation>
        <location evidence="1">Membrane</location>
        <topology evidence="1">Multi-pass membrane protein</topology>
    </subcellularLocation>
</comment>
<evidence type="ECO:0000313" key="12">
    <source>
        <dbReference type="EMBL" id="KAE8734542.1"/>
    </source>
</evidence>
<dbReference type="Gene3D" id="3.40.50.300">
    <property type="entry name" value="P-loop containing nucleotide triphosphate hydrolases"/>
    <property type="match status" value="1"/>
</dbReference>
<dbReference type="Gene3D" id="1.25.40.10">
    <property type="entry name" value="Tetratricopeptide repeat domain"/>
    <property type="match status" value="2"/>
</dbReference>
<evidence type="ECO:0000256" key="4">
    <source>
        <dbReference type="ARBA" id="ARBA00022737"/>
    </source>
</evidence>
<feature type="repeat" description="PPR" evidence="8">
    <location>
        <begin position="122"/>
        <end position="156"/>
    </location>
</feature>
<dbReference type="InterPro" id="IPR027417">
    <property type="entry name" value="P-loop_NTPase"/>
</dbReference>
<evidence type="ECO:0000256" key="9">
    <source>
        <dbReference type="SAM" id="MobiDB-lite"/>
    </source>
</evidence>
<evidence type="ECO:0000256" key="6">
    <source>
        <dbReference type="ARBA" id="ARBA00023136"/>
    </source>
</evidence>
<name>A0A6A3D5G8_HIBSY</name>
<comment type="caution">
    <text evidence="12">The sequence shown here is derived from an EMBL/GenBank/DDBJ whole genome shotgun (WGS) entry which is preliminary data.</text>
</comment>
<gene>
    <name evidence="12" type="ORF">F3Y22_tig00000764pilonHSYRG00271</name>
</gene>
<evidence type="ECO:0000256" key="7">
    <source>
        <dbReference type="PROSITE-ProRule" id="PRU00205"/>
    </source>
</evidence>
<feature type="transmembrane region" description="Helical" evidence="10">
    <location>
        <begin position="762"/>
        <end position="785"/>
    </location>
</feature>
<dbReference type="PANTHER" id="PTHR37807">
    <property type="entry name" value="OS07G0160300 PROTEIN"/>
    <property type="match status" value="1"/>
</dbReference>
<feature type="transmembrane region" description="Helical" evidence="10">
    <location>
        <begin position="844"/>
        <end position="871"/>
    </location>
</feature>
<dbReference type="Pfam" id="PF03798">
    <property type="entry name" value="TRAM_LAG1_CLN8"/>
    <property type="match status" value="1"/>
</dbReference>
<dbReference type="InterPro" id="IPR046848">
    <property type="entry name" value="E_motif"/>
</dbReference>
<dbReference type="InterPro" id="IPR032867">
    <property type="entry name" value="DYW_dom"/>
</dbReference>
<feature type="transmembrane region" description="Helical" evidence="10">
    <location>
        <begin position="883"/>
        <end position="903"/>
    </location>
</feature>
<feature type="domain" description="TLC" evidence="11">
    <location>
        <begin position="714"/>
        <end position="915"/>
    </location>
</feature>
<evidence type="ECO:0000259" key="11">
    <source>
        <dbReference type="PROSITE" id="PS50922"/>
    </source>
</evidence>
<accession>A0A6A3D5G8</accession>
<evidence type="ECO:0000256" key="1">
    <source>
        <dbReference type="ARBA" id="ARBA00004141"/>
    </source>
</evidence>
<evidence type="ECO:0000313" key="13">
    <source>
        <dbReference type="Proteomes" id="UP000436088"/>
    </source>
</evidence>
<dbReference type="PANTHER" id="PTHR37807:SF3">
    <property type="entry name" value="OS07G0160300 PROTEIN"/>
    <property type="match status" value="1"/>
</dbReference>
<sequence>MQHPEVSENPSCLRPQNRHPPRSPPLHASLGSISFAYTFFSHRDAAFFSDAFLWNIMLRGLVDNAYNHRSLLLYTRMQYLPIAPDNFTFPFLLKACTSLRNLDSGSQLHAHAFVYGYSSERSMVSWSAMIGACSQCGFHDQGLLLFTRMLDLGIKLNRASVLNATACFRSEEVARRMIESLWIMNLITITPCEMPPCSCLCIFPNSVVVLAVIQSCLILASSHRARALRVVIIRCLPESRLAYARKAFDKMKERNIISWSTMISGYGVHVYGREALRLFDQMMALVNQTILHSAGQLNQALEFIERMPVKPDAGVWGRYVLLSNIYASLGKRKEAYKIRNLMKSRGVKKIVGRTSIEIKGYIYTFVSEDRLNPETELMYLELGKLMERIRQGYVPDLSFALHDVKETREMMLYAHSEKLAIVFGLIKSGHESSIRKTKNLRVWGLSHCYKVHFQGYRKGNCVMSIANADRVINPALSKLRSFTTMPPPLKFPLIDKDDIRDSTFPLHQHQKPAAGLNDLSYEAIWRVATTQLRLGLSVIIDSPLSRRAHLDRLLDLTATVGARLVIVECRPSDEAMWRERLEGREKNWHKPASWGELQELIKAYDGCSEYDVVNVPRMVVDTTAPNIGVEELVSSVVQFIASAWCPIPPTILKDYLMEEDDGWHGGAERKKADGGALNLDYCCLIGELEDMPIVYDLTQLFAMFTLRATPVYQNQQIEWSNRSISTFHAIFIASMSLYFVFWSDLYSDYQYADLVTFQSSALSTFTLGVSVGYFLVDLGMIIWFYPFLGGVEYVLHHLLSVAAVAYSTGEVSFIRSWYSFPRLTPGINLRWYLDTAGMKRSKAYLINGVVIFVTWLVARIILFVHLFYHIYLHYDQVKQMNTYGRVLIIIVPVVLSVMNLMWFGKIYKGMRKTLAKRQ</sequence>
<dbReference type="PROSITE" id="PS51375">
    <property type="entry name" value="PPR"/>
    <property type="match status" value="1"/>
</dbReference>
<keyword evidence="13" id="KW-1185">Reference proteome</keyword>
<dbReference type="Pfam" id="PF13671">
    <property type="entry name" value="AAA_33"/>
    <property type="match status" value="1"/>
</dbReference>
<dbReference type="Pfam" id="PF14432">
    <property type="entry name" value="DYW_deaminase"/>
    <property type="match status" value="1"/>
</dbReference>
<keyword evidence="5 10" id="KW-1133">Transmembrane helix</keyword>
<proteinExistence type="inferred from homology"/>
<dbReference type="GO" id="GO:0008270">
    <property type="term" value="F:zinc ion binding"/>
    <property type="evidence" value="ECO:0007669"/>
    <property type="project" value="InterPro"/>
</dbReference>
<dbReference type="AlphaFoldDB" id="A0A6A3D5G8"/>
<dbReference type="Pfam" id="PF01535">
    <property type="entry name" value="PPR"/>
    <property type="match status" value="2"/>
</dbReference>
<keyword evidence="3 7" id="KW-0812">Transmembrane</keyword>
<organism evidence="12 13">
    <name type="scientific">Hibiscus syriacus</name>
    <name type="common">Rose of Sharon</name>
    <dbReference type="NCBI Taxonomy" id="106335"/>
    <lineage>
        <taxon>Eukaryota</taxon>
        <taxon>Viridiplantae</taxon>
        <taxon>Streptophyta</taxon>
        <taxon>Embryophyta</taxon>
        <taxon>Tracheophyta</taxon>
        <taxon>Spermatophyta</taxon>
        <taxon>Magnoliopsida</taxon>
        <taxon>eudicotyledons</taxon>
        <taxon>Gunneridae</taxon>
        <taxon>Pentapetalae</taxon>
        <taxon>rosids</taxon>
        <taxon>malvids</taxon>
        <taxon>Malvales</taxon>
        <taxon>Malvaceae</taxon>
        <taxon>Malvoideae</taxon>
        <taxon>Hibiscus</taxon>
    </lineage>
</organism>
<dbReference type="EMBL" id="VEPZ02000069">
    <property type="protein sequence ID" value="KAE8734542.1"/>
    <property type="molecule type" value="Genomic_DNA"/>
</dbReference>
<evidence type="ECO:0000256" key="5">
    <source>
        <dbReference type="ARBA" id="ARBA00022989"/>
    </source>
</evidence>
<dbReference type="InterPro" id="IPR006634">
    <property type="entry name" value="TLC-dom"/>
</dbReference>
<reference evidence="12" key="1">
    <citation type="submission" date="2019-09" db="EMBL/GenBank/DDBJ databases">
        <title>Draft genome information of white flower Hibiscus syriacus.</title>
        <authorList>
            <person name="Kim Y.-M."/>
        </authorList>
    </citation>
    <scope>NUCLEOTIDE SEQUENCE [LARGE SCALE GENOMIC DNA]</scope>
    <source>
        <strain evidence="12">YM2019G1</strain>
    </source>
</reference>
<feature type="region of interest" description="Disordered" evidence="9">
    <location>
        <begin position="1"/>
        <end position="23"/>
    </location>
</feature>